<evidence type="ECO:0000256" key="1">
    <source>
        <dbReference type="ARBA" id="ARBA00004383"/>
    </source>
</evidence>
<sequence length="146" mass="15322">MKHCIRVSTAAVLALSLTACATLETDAGASVSARAYNQGMATQGADYYCGAGHCDQPPRLVSAVAPTYPTAALRAERTGQASVVFYIDEDGAVSDATLESATSPDFGQAALPAVRSWKYRPATRAGTPVRVGPMRQIIPFELEKDG</sequence>
<keyword evidence="13" id="KW-1185">Reference proteome</keyword>
<dbReference type="InterPro" id="IPR051045">
    <property type="entry name" value="TonB-dependent_transducer"/>
</dbReference>
<evidence type="ECO:0000256" key="2">
    <source>
        <dbReference type="ARBA" id="ARBA00006555"/>
    </source>
</evidence>
<comment type="subcellular location">
    <subcellularLocation>
        <location evidence="1">Cell inner membrane</location>
        <topology evidence="1">Single-pass membrane protein</topology>
        <orientation evidence="1">Periplasmic side</orientation>
    </subcellularLocation>
</comment>
<keyword evidence="7" id="KW-0653">Protein transport</keyword>
<dbReference type="PROSITE" id="PS52015">
    <property type="entry name" value="TONB_CTD"/>
    <property type="match status" value="1"/>
</dbReference>
<name>A0ABM8DD36_9GAMM</name>
<keyword evidence="5" id="KW-0997">Cell inner membrane</keyword>
<dbReference type="EMBL" id="AP027041">
    <property type="protein sequence ID" value="BDU16505.1"/>
    <property type="molecule type" value="Genomic_DNA"/>
</dbReference>
<keyword evidence="10" id="KW-0732">Signal</keyword>
<evidence type="ECO:0000256" key="3">
    <source>
        <dbReference type="ARBA" id="ARBA00022448"/>
    </source>
</evidence>
<dbReference type="Pfam" id="PF03544">
    <property type="entry name" value="TonB_C"/>
    <property type="match status" value="1"/>
</dbReference>
<keyword evidence="4" id="KW-1003">Cell membrane</keyword>
<comment type="similarity">
    <text evidence="2">Belongs to the TonB family.</text>
</comment>
<organism evidence="12 13">
    <name type="scientific">Lysobacter auxotrophicus</name>
    <dbReference type="NCBI Taxonomy" id="2992573"/>
    <lineage>
        <taxon>Bacteria</taxon>
        <taxon>Pseudomonadati</taxon>
        <taxon>Pseudomonadota</taxon>
        <taxon>Gammaproteobacteria</taxon>
        <taxon>Lysobacterales</taxon>
        <taxon>Lysobacteraceae</taxon>
        <taxon>Lysobacter</taxon>
    </lineage>
</organism>
<proteinExistence type="inferred from homology"/>
<evidence type="ECO:0000313" key="12">
    <source>
        <dbReference type="EMBL" id="BDU16505.1"/>
    </source>
</evidence>
<feature type="signal peptide" evidence="10">
    <location>
        <begin position="1"/>
        <end position="21"/>
    </location>
</feature>
<dbReference type="NCBIfam" id="TIGR01352">
    <property type="entry name" value="tonB_Cterm"/>
    <property type="match status" value="1"/>
</dbReference>
<dbReference type="Proteomes" id="UP001317822">
    <property type="component" value="Chromosome"/>
</dbReference>
<evidence type="ECO:0000256" key="5">
    <source>
        <dbReference type="ARBA" id="ARBA00022519"/>
    </source>
</evidence>
<dbReference type="PANTHER" id="PTHR33446">
    <property type="entry name" value="PROTEIN TONB-RELATED"/>
    <property type="match status" value="1"/>
</dbReference>
<keyword evidence="3" id="KW-0813">Transport</keyword>
<evidence type="ECO:0000313" key="13">
    <source>
        <dbReference type="Proteomes" id="UP001317822"/>
    </source>
</evidence>
<evidence type="ECO:0000256" key="4">
    <source>
        <dbReference type="ARBA" id="ARBA00022475"/>
    </source>
</evidence>
<keyword evidence="8" id="KW-1133">Transmembrane helix</keyword>
<dbReference type="InterPro" id="IPR037682">
    <property type="entry name" value="TonB_C"/>
</dbReference>
<evidence type="ECO:0000256" key="8">
    <source>
        <dbReference type="ARBA" id="ARBA00022989"/>
    </source>
</evidence>
<protein>
    <submittedName>
        <fullName evidence="12">Energy transducer TonB</fullName>
    </submittedName>
</protein>
<evidence type="ECO:0000256" key="6">
    <source>
        <dbReference type="ARBA" id="ARBA00022692"/>
    </source>
</evidence>
<evidence type="ECO:0000256" key="9">
    <source>
        <dbReference type="ARBA" id="ARBA00023136"/>
    </source>
</evidence>
<feature type="chain" id="PRO_5046215481" evidence="10">
    <location>
        <begin position="22"/>
        <end position="146"/>
    </location>
</feature>
<dbReference type="InterPro" id="IPR006260">
    <property type="entry name" value="TonB/TolA_C"/>
</dbReference>
<evidence type="ECO:0000259" key="11">
    <source>
        <dbReference type="PROSITE" id="PS52015"/>
    </source>
</evidence>
<evidence type="ECO:0000256" key="10">
    <source>
        <dbReference type="SAM" id="SignalP"/>
    </source>
</evidence>
<dbReference type="Gene3D" id="3.30.1150.10">
    <property type="match status" value="1"/>
</dbReference>
<evidence type="ECO:0000256" key="7">
    <source>
        <dbReference type="ARBA" id="ARBA00022927"/>
    </source>
</evidence>
<gene>
    <name evidence="12" type="ORF">LA521A_17060</name>
</gene>
<dbReference type="SUPFAM" id="SSF74653">
    <property type="entry name" value="TolA/TonB C-terminal domain"/>
    <property type="match status" value="1"/>
</dbReference>
<keyword evidence="9" id="KW-0472">Membrane</keyword>
<keyword evidence="6" id="KW-0812">Transmembrane</keyword>
<dbReference type="RefSeq" id="WP_281781890.1">
    <property type="nucleotide sequence ID" value="NZ_AP027041.1"/>
</dbReference>
<accession>A0ABM8DD36</accession>
<feature type="domain" description="TonB C-terminal" evidence="11">
    <location>
        <begin position="53"/>
        <end position="146"/>
    </location>
</feature>
<reference evidence="12 13" key="1">
    <citation type="journal article" date="2023" name="Int. J. Syst. Evol. Microbiol.">
        <title>Physiological and genomic analyses of cobalamin (vitamin B12)-auxotrophy of Lysobacter auxotrophicus sp. nov., a methionine-auxotrophic chitinolytic bacterium isolated from chitin-treated soil.</title>
        <authorList>
            <person name="Saito A."/>
            <person name="Dohra H."/>
            <person name="Hamada M."/>
            <person name="Moriuchi R."/>
            <person name="Kotsuchibashi Y."/>
            <person name="Mori K."/>
        </authorList>
    </citation>
    <scope>NUCLEOTIDE SEQUENCE [LARGE SCALE GENOMIC DNA]</scope>
    <source>
        <strain evidence="12 13">5-21a</strain>
    </source>
</reference>
<dbReference type="PROSITE" id="PS51257">
    <property type="entry name" value="PROKAR_LIPOPROTEIN"/>
    <property type="match status" value="1"/>
</dbReference>